<evidence type="ECO:0000313" key="3">
    <source>
        <dbReference type="Proteomes" id="UP000617531"/>
    </source>
</evidence>
<evidence type="ECO:0000313" key="2">
    <source>
        <dbReference type="EMBL" id="GHF22647.1"/>
    </source>
</evidence>
<protein>
    <recommendedName>
        <fullName evidence="4">Preprotein translocase subunit SecA</fullName>
    </recommendedName>
</protein>
<reference evidence="2" key="1">
    <citation type="journal article" date="2014" name="Int. J. Syst. Evol. Microbiol.">
        <title>Complete genome sequence of Corynebacterium casei LMG S-19264T (=DSM 44701T), isolated from a smear-ripened cheese.</title>
        <authorList>
            <consortium name="US DOE Joint Genome Institute (JGI-PGF)"/>
            <person name="Walter F."/>
            <person name="Albersmeier A."/>
            <person name="Kalinowski J."/>
            <person name="Ruckert C."/>
        </authorList>
    </citation>
    <scope>NUCLEOTIDE SEQUENCE</scope>
    <source>
        <strain evidence="2">CGMCC 1.16548</strain>
    </source>
</reference>
<dbReference type="RefSeq" id="WP_191283833.1">
    <property type="nucleotide sequence ID" value="NZ_BNAI01000006.1"/>
</dbReference>
<comment type="caution">
    <text evidence="2">The sequence shown here is derived from an EMBL/GenBank/DDBJ whole genome shotgun (WGS) entry which is preliminary data.</text>
</comment>
<keyword evidence="3" id="KW-1185">Reference proteome</keyword>
<feature type="region of interest" description="Disordered" evidence="1">
    <location>
        <begin position="788"/>
        <end position="814"/>
    </location>
</feature>
<accession>A0A8J3GSM7</accession>
<sequence length="814" mass="89228">MSGSRRKKGRSRGPRAASKRTPDIHAEAVADSVARLAAVMHELLSADAPLDEADRQIELELDGLKIKLQQHRPERVVELARLACLPWAIAGLIKPDTEGGIVKAELLSLIALTSSGAATDGSAADEVPNALYQEAHEWAEAVGRIIQLLEARLLLTLKGAPEQDLERVSMHARAREVWIRNTSYPDMIQTTHDRLFGHGSTPSALTAALGFDARDAHSVMTKLHELQTEGMNQRLEASFGFLDKASATPPSDPDPAHVAKMREMWNTAWQPTANLVAISSTDVASATGLDIQVVEAVLDRFAVDLHTQTTREIVDGFMVGDNPLRTNPVIRTDRGQFMLVHDALVQPAIRENLEQALKGLPAWDEYAKWRGDLLEDIGKVALEKVLPGATAYLGFDYFVPANDQEGLADPASYTKKVEGDMLFVLDDVAIIVEAKAVAITPAARAGDTRKLRRNLTDLISKASEQAARLQRRIEEDGGARLHAGGWLDLSHVREIHTVALSLEDLSGVATATSDLIDAGLLDQSHIPWVVSIHDLQIIVDVVDRPAEFLLYLRRRRDPEVSLAYTAPDELDLFLYFYERGLYVAPDPVKMVAALPHLSAPSTGDLRRRAKQGRALISTRTDPLDAWHYSRVNSALPPAPKPTLSGSPMIGLADELQSRGFYAWLSLGATLLSGSTKVQAGWSRAPKQLLARSSRDGRERTLTVPIGNTLGDSWLLVWMSRPTQRDIGEITQLAHDYLKAKKYQLKFPRGAVLIYDEGTKELLDVAYDGTLPHPDPQMDRVIAKLLPVGAMASPPPPSAKPGSTSARKGLKRKRR</sequence>
<evidence type="ECO:0000256" key="1">
    <source>
        <dbReference type="SAM" id="MobiDB-lite"/>
    </source>
</evidence>
<dbReference type="AlphaFoldDB" id="A0A8J3GSM7"/>
<name>A0A8J3GSM7_9MICO</name>
<proteinExistence type="predicted"/>
<evidence type="ECO:0008006" key="4">
    <source>
        <dbReference type="Google" id="ProtNLM"/>
    </source>
</evidence>
<dbReference type="EMBL" id="BNAI01000006">
    <property type="protein sequence ID" value="GHF22647.1"/>
    <property type="molecule type" value="Genomic_DNA"/>
</dbReference>
<feature type="region of interest" description="Disordered" evidence="1">
    <location>
        <begin position="1"/>
        <end position="23"/>
    </location>
</feature>
<dbReference type="Proteomes" id="UP000617531">
    <property type="component" value="Unassembled WGS sequence"/>
</dbReference>
<organism evidence="2 3">
    <name type="scientific">Pseudolysinimonas yzui</name>
    <dbReference type="NCBI Taxonomy" id="2708254"/>
    <lineage>
        <taxon>Bacteria</taxon>
        <taxon>Bacillati</taxon>
        <taxon>Actinomycetota</taxon>
        <taxon>Actinomycetes</taxon>
        <taxon>Micrococcales</taxon>
        <taxon>Microbacteriaceae</taxon>
        <taxon>Pseudolysinimonas</taxon>
    </lineage>
</organism>
<feature type="compositionally biased region" description="Basic residues" evidence="1">
    <location>
        <begin position="1"/>
        <end position="13"/>
    </location>
</feature>
<reference evidence="2" key="2">
    <citation type="submission" date="2020-09" db="EMBL/GenBank/DDBJ databases">
        <authorList>
            <person name="Sun Q."/>
            <person name="Zhou Y."/>
        </authorList>
    </citation>
    <scope>NUCLEOTIDE SEQUENCE</scope>
    <source>
        <strain evidence="2">CGMCC 1.16548</strain>
    </source>
</reference>
<gene>
    <name evidence="2" type="ORF">GCM10011600_24730</name>
</gene>